<evidence type="ECO:0000313" key="3">
    <source>
        <dbReference type="Proteomes" id="UP001430953"/>
    </source>
</evidence>
<name>A0AAW2GYD2_9HYME</name>
<keyword evidence="3" id="KW-1185">Reference proteome</keyword>
<evidence type="ECO:0000256" key="1">
    <source>
        <dbReference type="SAM" id="MobiDB-lite"/>
    </source>
</evidence>
<gene>
    <name evidence="2" type="ORF">PUN28_000131</name>
</gene>
<feature type="compositionally biased region" description="Basic residues" evidence="1">
    <location>
        <begin position="21"/>
        <end position="45"/>
    </location>
</feature>
<dbReference type="EMBL" id="JADYXP020000001">
    <property type="protein sequence ID" value="KAL0132147.1"/>
    <property type="molecule type" value="Genomic_DNA"/>
</dbReference>
<organism evidence="2 3">
    <name type="scientific">Cardiocondyla obscurior</name>
    <dbReference type="NCBI Taxonomy" id="286306"/>
    <lineage>
        <taxon>Eukaryota</taxon>
        <taxon>Metazoa</taxon>
        <taxon>Ecdysozoa</taxon>
        <taxon>Arthropoda</taxon>
        <taxon>Hexapoda</taxon>
        <taxon>Insecta</taxon>
        <taxon>Pterygota</taxon>
        <taxon>Neoptera</taxon>
        <taxon>Endopterygota</taxon>
        <taxon>Hymenoptera</taxon>
        <taxon>Apocrita</taxon>
        <taxon>Aculeata</taxon>
        <taxon>Formicoidea</taxon>
        <taxon>Formicidae</taxon>
        <taxon>Myrmicinae</taxon>
        <taxon>Cardiocondyla</taxon>
    </lineage>
</organism>
<feature type="region of interest" description="Disordered" evidence="1">
    <location>
        <begin position="21"/>
        <end position="52"/>
    </location>
</feature>
<proteinExistence type="predicted"/>
<accession>A0AAW2GYD2</accession>
<dbReference type="Proteomes" id="UP001430953">
    <property type="component" value="Unassembled WGS sequence"/>
</dbReference>
<sequence>MIPRLVKRFLKPAFSYQRFFQRHKQKKETKKGKKKKKRKKRKKEKKSAAAELAPCPAASPPFIPLSLFRFSRLGNVGEGERGRRRGERETRLSALLIAIMRFKFTVILFTVRERRVDWNLEAIGQQGTQKGTEGVFLGLRGFRDLRMIDLHNAEAKYIYISIFFFLIRRRVASRAEVSTLINVAYYIPFKSDRRGFFSAPILDAGSVDDDPNDDGDEQ</sequence>
<evidence type="ECO:0000313" key="2">
    <source>
        <dbReference type="EMBL" id="KAL0132147.1"/>
    </source>
</evidence>
<protein>
    <submittedName>
        <fullName evidence="2">Uncharacterized protein</fullName>
    </submittedName>
</protein>
<reference evidence="2 3" key="1">
    <citation type="submission" date="2023-03" db="EMBL/GenBank/DDBJ databases">
        <title>High recombination rates correlate with genetic variation in Cardiocondyla obscurior ants.</title>
        <authorList>
            <person name="Errbii M."/>
        </authorList>
    </citation>
    <scope>NUCLEOTIDE SEQUENCE [LARGE SCALE GENOMIC DNA]</scope>
    <source>
        <strain evidence="2">Alpha-2009</strain>
        <tissue evidence="2">Whole body</tissue>
    </source>
</reference>
<comment type="caution">
    <text evidence="2">The sequence shown here is derived from an EMBL/GenBank/DDBJ whole genome shotgun (WGS) entry which is preliminary data.</text>
</comment>
<dbReference type="AlphaFoldDB" id="A0AAW2GYD2"/>